<feature type="non-terminal residue" evidence="3">
    <location>
        <position position="1"/>
    </location>
</feature>
<evidence type="ECO:0000313" key="3">
    <source>
        <dbReference type="EMBL" id="KHN75802.1"/>
    </source>
</evidence>
<comment type="caution">
    <text evidence="3">The sequence shown here is derived from an EMBL/GenBank/DDBJ whole genome shotgun (WGS) entry which is preliminary data.</text>
</comment>
<accession>A0A0B2V2X9</accession>
<gene>
    <name evidence="3" type="ORF">Tcan_12676</name>
</gene>
<feature type="region of interest" description="Disordered" evidence="1">
    <location>
        <begin position="180"/>
        <end position="210"/>
    </location>
</feature>
<dbReference type="InterPro" id="IPR036116">
    <property type="entry name" value="FN3_sf"/>
</dbReference>
<dbReference type="OrthoDB" id="10651872at2759"/>
<dbReference type="STRING" id="6265.A0A0B2V2X9"/>
<dbReference type="SUPFAM" id="SSF49265">
    <property type="entry name" value="Fibronectin type III"/>
    <property type="match status" value="1"/>
</dbReference>
<dbReference type="AlphaFoldDB" id="A0A0B2V2X9"/>
<dbReference type="Gene3D" id="2.60.40.10">
    <property type="entry name" value="Immunoglobulins"/>
    <property type="match status" value="2"/>
</dbReference>
<dbReference type="InterPro" id="IPR013783">
    <property type="entry name" value="Ig-like_fold"/>
</dbReference>
<dbReference type="InterPro" id="IPR003961">
    <property type="entry name" value="FN3_dom"/>
</dbReference>
<dbReference type="Proteomes" id="UP000031036">
    <property type="component" value="Unassembled WGS sequence"/>
</dbReference>
<dbReference type="PROSITE" id="PS50853">
    <property type="entry name" value="FN3"/>
    <property type="match status" value="1"/>
</dbReference>
<proteinExistence type="predicted"/>
<organism evidence="3 4">
    <name type="scientific">Toxocara canis</name>
    <name type="common">Canine roundworm</name>
    <dbReference type="NCBI Taxonomy" id="6265"/>
    <lineage>
        <taxon>Eukaryota</taxon>
        <taxon>Metazoa</taxon>
        <taxon>Ecdysozoa</taxon>
        <taxon>Nematoda</taxon>
        <taxon>Chromadorea</taxon>
        <taxon>Rhabditida</taxon>
        <taxon>Spirurina</taxon>
        <taxon>Ascaridomorpha</taxon>
        <taxon>Ascaridoidea</taxon>
        <taxon>Toxocaridae</taxon>
        <taxon>Toxocara</taxon>
    </lineage>
</organism>
<name>A0A0B2V2X9_TOXCA</name>
<feature type="domain" description="Fibronectin type-III" evidence="2">
    <location>
        <begin position="1"/>
        <end position="90"/>
    </location>
</feature>
<dbReference type="EMBL" id="JPKZ01002623">
    <property type="protein sequence ID" value="KHN75802.1"/>
    <property type="molecule type" value="Genomic_DNA"/>
</dbReference>
<sequence length="210" mass="23023">SMLQRTFGSSLLLEWPCDTGSQDEHYESYVINYDPPVGYPPNNSKLPSTRCTALISGTISATVYKVSVNAIRKDGSMVLVSKTNVTSSPDAPILDAIMSAQSDTVISFHASYGEDLIYHVECYPGGNIRQQSITFETMENLIVLASLKPNTEYTLKITAKYRGIQSDDAMITTFKTEGQFNDNDSSVDDGSNHNNQTTPPVFGNSSLNNR</sequence>
<evidence type="ECO:0000313" key="4">
    <source>
        <dbReference type="Proteomes" id="UP000031036"/>
    </source>
</evidence>
<feature type="compositionally biased region" description="Polar residues" evidence="1">
    <location>
        <begin position="196"/>
        <end position="210"/>
    </location>
</feature>
<evidence type="ECO:0000259" key="2">
    <source>
        <dbReference type="PROSITE" id="PS50853"/>
    </source>
</evidence>
<protein>
    <recommendedName>
        <fullName evidence="2">Fibronectin type-III domain-containing protein</fullName>
    </recommendedName>
</protein>
<feature type="compositionally biased region" description="Low complexity" evidence="1">
    <location>
        <begin position="181"/>
        <end position="195"/>
    </location>
</feature>
<dbReference type="CDD" id="cd00063">
    <property type="entry name" value="FN3"/>
    <property type="match status" value="1"/>
</dbReference>
<evidence type="ECO:0000256" key="1">
    <source>
        <dbReference type="SAM" id="MobiDB-lite"/>
    </source>
</evidence>
<keyword evidence="4" id="KW-1185">Reference proteome</keyword>
<reference evidence="3 4" key="1">
    <citation type="submission" date="2014-11" db="EMBL/GenBank/DDBJ databases">
        <title>Genetic blueprint of the zoonotic pathogen Toxocara canis.</title>
        <authorList>
            <person name="Zhu X.-Q."/>
            <person name="Korhonen P.K."/>
            <person name="Cai H."/>
            <person name="Young N.D."/>
            <person name="Nejsum P."/>
            <person name="von Samson-Himmelstjerna G."/>
            <person name="Boag P.R."/>
            <person name="Tan P."/>
            <person name="Li Q."/>
            <person name="Min J."/>
            <person name="Yang Y."/>
            <person name="Wang X."/>
            <person name="Fang X."/>
            <person name="Hall R.S."/>
            <person name="Hofmann A."/>
            <person name="Sternberg P.W."/>
            <person name="Jex A.R."/>
            <person name="Gasser R.B."/>
        </authorList>
    </citation>
    <scope>NUCLEOTIDE SEQUENCE [LARGE SCALE GENOMIC DNA]</scope>
    <source>
        <strain evidence="3">PN_DK_2014</strain>
    </source>
</reference>